<sequence length="751" mass="80157">MQRAPHRRATAIAALLIGLAIVVAASVATAYSRAGITVAGSIRSDLNTQGTFPNSRISNPFGMCSNYDATDVTDSTFLIGGSAYFFTFNRYTTNLGFWYGQADPGSSTGPIGTVLLIGVFGCATLPPSSGSSSTISTVYYVQGDNNLYWVTNATTVSMTLVQTNTSFFDVTIYNGAVYLFNSNNTVYQCTINPGGVVIGSDCTKIPLTGSNAYLGLSTSTTATLKGFAVSAAGIFIAPSADLYWFSLSGAFQTSSTGLTFVDTKFTRNTDTANAGAPVLMAATSSAIYGISTAGSLLTYTIVSGTETANCDPRYNNVDDPTSPTYCGIARIFPLSYDTIYMTTGSQSLVRAVLVSNTTVVDTLTRTPFPVYFVDSASVMPLTLAGMNYELDASANIPYPYAAINQSTPAVNDATWDTSFTVDVSNRFYSAPSAVTNTPYVGSLHGLQSYYNRTNEILFGDANVMPMCNLTKLLSIQRSIAATAREALEYPFIYTSNAQNFMVSGQPNLTLVKLLMPYPFGEILNSTGFFVNTTTPAVLATVQFDITMLAAVRNTYASSRVFDQLFPGNTYPFDALTPAQLQQARWLIYDAILKRLAECAQENPYISSGSSSGSSGALVPGCVPRVGITNLTEMALPGQVYSEFNISVFVPETMLYNFSISQCLAGTNWTDVQNYLRTVTAKDRRKCDTGCIVGIAVASAVVAAILVVVVVIITSKRRRLATVVAPAATSEPKFTSTLDMDSHDGSRNPLNG</sequence>
<protein>
    <submittedName>
        <fullName evidence="3">Uncharacterized protein</fullName>
    </submittedName>
</protein>
<dbReference type="Proteomes" id="UP001430356">
    <property type="component" value="Unassembled WGS sequence"/>
</dbReference>
<keyword evidence="1" id="KW-0812">Transmembrane</keyword>
<evidence type="ECO:0000313" key="4">
    <source>
        <dbReference type="Proteomes" id="UP001430356"/>
    </source>
</evidence>
<evidence type="ECO:0000313" key="3">
    <source>
        <dbReference type="EMBL" id="KAK7194639.1"/>
    </source>
</evidence>
<gene>
    <name evidence="3" type="ORF">NESM_000382600</name>
</gene>
<name>A0AAW0EN36_9TRYP</name>
<evidence type="ECO:0000256" key="2">
    <source>
        <dbReference type="SAM" id="SignalP"/>
    </source>
</evidence>
<comment type="caution">
    <text evidence="3">The sequence shown here is derived from an EMBL/GenBank/DDBJ whole genome shotgun (WGS) entry which is preliminary data.</text>
</comment>
<dbReference type="EMBL" id="JAECZO010000039">
    <property type="protein sequence ID" value="KAK7194639.1"/>
    <property type="molecule type" value="Genomic_DNA"/>
</dbReference>
<dbReference type="AlphaFoldDB" id="A0AAW0EN36"/>
<reference evidence="3 4" key="1">
    <citation type="journal article" date="2021" name="MBio">
        <title>A New Model Trypanosomatid, Novymonas esmeraldas: Genomic Perception of Its 'Candidatus Pandoraea novymonadis' Endosymbiont.</title>
        <authorList>
            <person name="Zakharova A."/>
            <person name="Saura A."/>
            <person name="Butenko A."/>
            <person name="Podesvova L."/>
            <person name="Warmusova S."/>
            <person name="Kostygov A.Y."/>
            <person name="Nenarokova A."/>
            <person name="Lukes J."/>
            <person name="Opperdoes F.R."/>
            <person name="Yurchenko V."/>
        </authorList>
    </citation>
    <scope>NUCLEOTIDE SEQUENCE [LARGE SCALE GENOMIC DNA]</scope>
    <source>
        <strain evidence="3 4">E262AT.01</strain>
    </source>
</reference>
<proteinExistence type="predicted"/>
<feature type="signal peptide" evidence="2">
    <location>
        <begin position="1"/>
        <end position="24"/>
    </location>
</feature>
<keyword evidence="4" id="KW-1185">Reference proteome</keyword>
<organism evidence="3 4">
    <name type="scientific">Novymonas esmeraldas</name>
    <dbReference type="NCBI Taxonomy" id="1808958"/>
    <lineage>
        <taxon>Eukaryota</taxon>
        <taxon>Discoba</taxon>
        <taxon>Euglenozoa</taxon>
        <taxon>Kinetoplastea</taxon>
        <taxon>Metakinetoplastina</taxon>
        <taxon>Trypanosomatida</taxon>
        <taxon>Trypanosomatidae</taxon>
        <taxon>Novymonas</taxon>
    </lineage>
</organism>
<keyword evidence="1" id="KW-1133">Transmembrane helix</keyword>
<feature type="chain" id="PRO_5043721078" evidence="2">
    <location>
        <begin position="25"/>
        <end position="751"/>
    </location>
</feature>
<feature type="transmembrane region" description="Helical" evidence="1">
    <location>
        <begin position="691"/>
        <end position="712"/>
    </location>
</feature>
<keyword evidence="1" id="KW-0472">Membrane</keyword>
<accession>A0AAW0EN36</accession>
<evidence type="ECO:0000256" key="1">
    <source>
        <dbReference type="SAM" id="Phobius"/>
    </source>
</evidence>
<keyword evidence="2" id="KW-0732">Signal</keyword>